<protein>
    <submittedName>
        <fullName evidence="2">Uncharacterized protein</fullName>
    </submittedName>
</protein>
<keyword evidence="1" id="KW-0812">Transmembrane</keyword>
<dbReference type="EMBL" id="CP000950">
    <property type="protein sequence ID" value="ACA68832.1"/>
    <property type="molecule type" value="Genomic_DNA"/>
</dbReference>
<evidence type="ECO:0000313" key="2">
    <source>
        <dbReference type="EMBL" id="ACA68832.1"/>
    </source>
</evidence>
<evidence type="ECO:0000256" key="1">
    <source>
        <dbReference type="SAM" id="Phobius"/>
    </source>
</evidence>
<keyword evidence="1" id="KW-0472">Membrane</keyword>
<reference evidence="2" key="1">
    <citation type="submission" date="2008-02" db="EMBL/GenBank/DDBJ databases">
        <title>Complete sequence of Yersinia pseudotuberculosis YPIII.</title>
        <authorList>
            <consortium name="US DOE Joint Genome Institute"/>
            <person name="Challacombe J.F."/>
            <person name="Bruce D."/>
            <person name="Detter J.C."/>
            <person name="Green L."/>
            <person name="Land M."/>
            <person name="Munk C."/>
            <person name="Lindler L.E."/>
            <person name="Nikolich M.P."/>
            <person name="Brettin T."/>
        </authorList>
    </citation>
    <scope>NUCLEOTIDE SEQUENCE</scope>
    <source>
        <strain evidence="2">YPIII</strain>
    </source>
</reference>
<proteinExistence type="predicted"/>
<feature type="transmembrane region" description="Helical" evidence="1">
    <location>
        <begin position="235"/>
        <end position="262"/>
    </location>
</feature>
<accession>A0A0H3B456</accession>
<feature type="transmembrane region" description="Helical" evidence="1">
    <location>
        <begin position="182"/>
        <end position="197"/>
    </location>
</feature>
<feature type="transmembrane region" description="Helical" evidence="1">
    <location>
        <begin position="39"/>
        <end position="62"/>
    </location>
</feature>
<name>A0A0H3B456_YERPY</name>
<dbReference type="KEGG" id="ypy:YPK_2555"/>
<feature type="transmembrane region" description="Helical" evidence="1">
    <location>
        <begin position="204"/>
        <end position="223"/>
    </location>
</feature>
<sequence length="276" mass="32172">MGKISTLCKSRRDETHITWLNSKNHNNDTAYFYISRSDFLLIFIRYLFILIVLIIVLAVLLPESHDELLHALIRLLPATLSLVLLLPCAARLASQRLSQYLLVFHLFPLITCFSLNPLTIPLSGAFLLYLIFINIYVDTPPSCERKKQQSNILPHEYPVGLTLLCFSGLYLTFFVWFDLDDAIIFLMSLSWLFFLLSKWRWQVVALNALGGVGLFWFFSSGFVDIKYHKNIIVRALIKISLLDSLLFIIFSLSLFINMLFWLEEWQRTRQPLKKDE</sequence>
<feature type="transmembrane region" description="Helical" evidence="1">
    <location>
        <begin position="97"/>
        <end position="116"/>
    </location>
</feature>
<feature type="transmembrane region" description="Helical" evidence="1">
    <location>
        <begin position="68"/>
        <end position="90"/>
    </location>
</feature>
<dbReference type="AlphaFoldDB" id="A0A0H3B456"/>
<keyword evidence="1" id="KW-1133">Transmembrane helix</keyword>
<organism evidence="2">
    <name type="scientific">Yersinia pseudotuberculosis serotype O:3 (strain YPIII)</name>
    <dbReference type="NCBI Taxonomy" id="502800"/>
    <lineage>
        <taxon>Bacteria</taxon>
        <taxon>Pseudomonadati</taxon>
        <taxon>Pseudomonadota</taxon>
        <taxon>Gammaproteobacteria</taxon>
        <taxon>Enterobacterales</taxon>
        <taxon>Yersiniaceae</taxon>
        <taxon>Yersinia</taxon>
    </lineage>
</organism>
<gene>
    <name evidence="2" type="ordered locus">YPK_2555</name>
</gene>